<dbReference type="PANTHER" id="PTHR47751">
    <property type="entry name" value="SUPERFAMILY HYDROLASE, PUTATIVE (AFU_ORTHOLOGUE AFUA_2G16580)-RELATED"/>
    <property type="match status" value="1"/>
</dbReference>
<gene>
    <name evidence="2" type="ORF">HU751_25870</name>
</gene>
<dbReference type="Pfam" id="PF01738">
    <property type="entry name" value="DLH"/>
    <property type="match status" value="1"/>
</dbReference>
<dbReference type="SUPFAM" id="SSF53474">
    <property type="entry name" value="alpha/beta-Hydrolases"/>
    <property type="match status" value="1"/>
</dbReference>
<protein>
    <submittedName>
        <fullName evidence="2">Alpha/beta hydrolase</fullName>
    </submittedName>
</protein>
<name>A0A923GG93_9PSED</name>
<organism evidence="2">
    <name type="scientific">Pseudomonas peradeniyensis</name>
    <dbReference type="NCBI Taxonomy" id="2745488"/>
    <lineage>
        <taxon>Bacteria</taxon>
        <taxon>Pseudomonadati</taxon>
        <taxon>Pseudomonadota</taxon>
        <taxon>Gammaproteobacteria</taxon>
        <taxon>Pseudomonadales</taxon>
        <taxon>Pseudomonadaceae</taxon>
        <taxon>Pseudomonas</taxon>
    </lineage>
</organism>
<dbReference type="AlphaFoldDB" id="A0A923GG93"/>
<feature type="domain" description="Dienelactone hydrolase" evidence="1">
    <location>
        <begin position="24"/>
        <end position="133"/>
    </location>
</feature>
<keyword evidence="2" id="KW-0378">Hydrolase</keyword>
<proteinExistence type="predicted"/>
<dbReference type="Gene3D" id="3.40.50.1820">
    <property type="entry name" value="alpha/beta hydrolase"/>
    <property type="match status" value="1"/>
</dbReference>
<dbReference type="GO" id="GO:0016787">
    <property type="term" value="F:hydrolase activity"/>
    <property type="evidence" value="ECO:0007669"/>
    <property type="project" value="UniProtKB-KW"/>
</dbReference>
<dbReference type="InterPro" id="IPR002925">
    <property type="entry name" value="Dienelactn_hydro"/>
</dbReference>
<dbReference type="InterPro" id="IPR051411">
    <property type="entry name" value="Polyketide_trans_af380"/>
</dbReference>
<accession>A0A923GG93</accession>
<dbReference type="EMBL" id="JABWRJ010000062">
    <property type="protein sequence ID" value="MBC3449208.1"/>
    <property type="molecule type" value="Genomic_DNA"/>
</dbReference>
<dbReference type="InterPro" id="IPR029058">
    <property type="entry name" value="AB_hydrolase_fold"/>
</dbReference>
<comment type="caution">
    <text evidence="2">The sequence shown here is derived from an EMBL/GenBank/DDBJ whole genome shotgun (WGS) entry which is preliminary data.</text>
</comment>
<evidence type="ECO:0000313" key="2">
    <source>
        <dbReference type="EMBL" id="MBC3449208.1"/>
    </source>
</evidence>
<sequence>MQDVQFNNRNIVMAGNLYLPAAFDDSQQYPAIVTVHPGGGVKEQTAGTYARLLAEQGFVTLAFDASYQGASGGEPHFLDEPMNRVADVYSAVDYLTTLGFVDAQRIGVLGICAGGGFAAKAASVDRRIKAMATASAVNVGTATRKGWEGKGSINDLLPVLDALAGQRTAEAAGAEPVYAPYVPQLGDTSAPRDLQEAADYYLTPRAQHPNAQNKMLMNGLGAWVAFDAFDLVEQLLTQPTLVIAGSEAGSLWHSQELHAKALGKKELVVLDGLAHMDLYDGPGVTTAMEHLTPFFQANL</sequence>
<dbReference type="Gene3D" id="1.10.10.800">
    <property type="match status" value="1"/>
</dbReference>
<dbReference type="RefSeq" id="WP_186735752.1">
    <property type="nucleotide sequence ID" value="NZ_JABWRJ020000004.1"/>
</dbReference>
<evidence type="ECO:0000259" key="1">
    <source>
        <dbReference type="Pfam" id="PF01738"/>
    </source>
</evidence>
<reference evidence="2" key="2">
    <citation type="submission" date="2020-07" db="EMBL/GenBank/DDBJ databases">
        <authorList>
            <person name="Lood C."/>
            <person name="Girard L."/>
        </authorList>
    </citation>
    <scope>NUCLEOTIDE SEQUENCE</scope>
    <source>
        <strain evidence="2">BW13M1</strain>
    </source>
</reference>
<reference evidence="2" key="1">
    <citation type="journal article" date="2020" name="Microorganisms">
        <title>Reliable Identification of Environmental Pseudomonas Isolates Using the rpoD Gene.</title>
        <authorList>
            <consortium name="The Broad Institute Genome Sequencing Platform"/>
            <person name="Girard L."/>
            <person name="Lood C."/>
            <person name="Rokni-Zadeh H."/>
            <person name="van Noort V."/>
            <person name="Lavigne R."/>
            <person name="De Mot R."/>
        </authorList>
    </citation>
    <scope>NUCLEOTIDE SEQUENCE</scope>
    <source>
        <strain evidence="2">BW13M1</strain>
    </source>
</reference>
<dbReference type="PANTHER" id="PTHR47751:SF1">
    <property type="entry name" value="SUPERFAMILY HYDROLASE, PUTATIVE (AFU_ORTHOLOGUE AFUA_2G16580)-RELATED"/>
    <property type="match status" value="1"/>
</dbReference>